<accession>A0A0L0VCV8</accession>
<reference evidence="2" key="1">
    <citation type="submission" date="2014-03" db="EMBL/GenBank/DDBJ databases">
        <title>The Genome Sequence of Puccinia striiformis f. sp. tritici PST-78.</title>
        <authorList>
            <consortium name="The Broad Institute Genome Sequencing Platform"/>
            <person name="Cuomo C."/>
            <person name="Hulbert S."/>
            <person name="Chen X."/>
            <person name="Walker B."/>
            <person name="Young S.K."/>
            <person name="Zeng Q."/>
            <person name="Gargeya S."/>
            <person name="Fitzgerald M."/>
            <person name="Haas B."/>
            <person name="Abouelleil A."/>
            <person name="Alvarado L."/>
            <person name="Arachchi H.M."/>
            <person name="Berlin A.M."/>
            <person name="Chapman S.B."/>
            <person name="Goldberg J."/>
            <person name="Griggs A."/>
            <person name="Gujja S."/>
            <person name="Hansen M."/>
            <person name="Howarth C."/>
            <person name="Imamovic A."/>
            <person name="Larimer J."/>
            <person name="McCowan C."/>
            <person name="Montmayeur A."/>
            <person name="Murphy C."/>
            <person name="Neiman D."/>
            <person name="Pearson M."/>
            <person name="Priest M."/>
            <person name="Roberts A."/>
            <person name="Saif S."/>
            <person name="Shea T."/>
            <person name="Sisk P."/>
            <person name="Sykes S."/>
            <person name="Wortman J."/>
            <person name="Nusbaum C."/>
            <person name="Birren B."/>
        </authorList>
    </citation>
    <scope>NUCLEOTIDE SEQUENCE [LARGE SCALE GENOMIC DNA]</scope>
    <source>
        <strain evidence="2">race PST-78</strain>
    </source>
</reference>
<dbReference type="Proteomes" id="UP000054564">
    <property type="component" value="Unassembled WGS sequence"/>
</dbReference>
<sequence>MININKLSAFTADGNHPKKPSKDNVHYLHVFTKNTSIGYKTAVKKFNKSMVANRPTDHNVAAKTLTKYLSGLKAWHTYHRKPYPTSVEQRSSVYIRSSARTNPTFPVKPKKGAVHLSQLVYLAEQLGKGNAQERAILDLALIVFWGMAWLAELTYPVWWFI</sequence>
<proteinExistence type="predicted"/>
<dbReference type="PANTHER" id="PTHR34605">
    <property type="entry name" value="PHAGE_INTEGRASE DOMAIN-CONTAINING PROTEIN"/>
    <property type="match status" value="1"/>
</dbReference>
<dbReference type="OrthoDB" id="2794913at2759"/>
<comment type="caution">
    <text evidence="1">The sequence shown here is derived from an EMBL/GenBank/DDBJ whole genome shotgun (WGS) entry which is preliminary data.</text>
</comment>
<organism evidence="1 2">
    <name type="scientific">Puccinia striiformis f. sp. tritici PST-78</name>
    <dbReference type="NCBI Taxonomy" id="1165861"/>
    <lineage>
        <taxon>Eukaryota</taxon>
        <taxon>Fungi</taxon>
        <taxon>Dikarya</taxon>
        <taxon>Basidiomycota</taxon>
        <taxon>Pucciniomycotina</taxon>
        <taxon>Pucciniomycetes</taxon>
        <taxon>Pucciniales</taxon>
        <taxon>Pucciniaceae</taxon>
        <taxon>Puccinia</taxon>
    </lineage>
</organism>
<dbReference type="PANTHER" id="PTHR34605:SF3">
    <property type="entry name" value="P CELL-TYPE AGGLUTINATION PROTEIN MAP4-LIKE-RELATED"/>
    <property type="match status" value="1"/>
</dbReference>
<dbReference type="AlphaFoldDB" id="A0A0L0VCV8"/>
<keyword evidence="2" id="KW-1185">Reference proteome</keyword>
<dbReference type="InterPro" id="IPR052925">
    <property type="entry name" value="Phage_Integrase-like_Recomb"/>
</dbReference>
<evidence type="ECO:0000313" key="1">
    <source>
        <dbReference type="EMBL" id="KNE97105.1"/>
    </source>
</evidence>
<protein>
    <recommendedName>
        <fullName evidence="3">Core-binding (CB) domain-containing protein</fullName>
    </recommendedName>
</protein>
<gene>
    <name evidence="1" type="ORF">PSTG_09679</name>
</gene>
<evidence type="ECO:0008006" key="3">
    <source>
        <dbReference type="Google" id="ProtNLM"/>
    </source>
</evidence>
<dbReference type="STRING" id="1165861.A0A0L0VCV8"/>
<name>A0A0L0VCV8_9BASI</name>
<evidence type="ECO:0000313" key="2">
    <source>
        <dbReference type="Proteomes" id="UP000054564"/>
    </source>
</evidence>
<dbReference type="EMBL" id="AJIL01000073">
    <property type="protein sequence ID" value="KNE97105.1"/>
    <property type="molecule type" value="Genomic_DNA"/>
</dbReference>